<proteinExistence type="predicted"/>
<dbReference type="EMBL" id="BQNB010010772">
    <property type="protein sequence ID" value="GJS81761.1"/>
    <property type="molecule type" value="Genomic_DNA"/>
</dbReference>
<feature type="compositionally biased region" description="Basic and acidic residues" evidence="1">
    <location>
        <begin position="248"/>
        <end position="258"/>
    </location>
</feature>
<dbReference type="Proteomes" id="UP001151760">
    <property type="component" value="Unassembled WGS sequence"/>
</dbReference>
<sequence length="258" mass="29193">MPYPRFTKAIIHYFMGQHKSISKRKGSPYHIVDNDSRLDRLKFVAYKTFISISTGLIPPKIGRGKGAQGTKADVIPKKATVASKKKRPKKKVTIRDESSDEESDEQEERLIRSKPMGVVIHDTPQVSKKKSTDPSQKLKLKGIELLSDAAYGLSEGVGLGPEVLDEPTEKLHTQMKELTFPFDEKDEKVEDIPWVSTDDDEIEEDDEEDDTSIDIENTDDERMDIDVKDQVKGVAEMNISKEEEDENAEKVEEQNADE</sequence>
<feature type="region of interest" description="Disordered" evidence="1">
    <location>
        <begin position="79"/>
        <end position="135"/>
    </location>
</feature>
<feature type="region of interest" description="Disordered" evidence="1">
    <location>
        <begin position="181"/>
        <end position="258"/>
    </location>
</feature>
<reference evidence="2" key="1">
    <citation type="journal article" date="2022" name="Int. J. Mol. Sci.">
        <title>Draft Genome of Tanacetum Coccineum: Genomic Comparison of Closely Related Tanacetum-Family Plants.</title>
        <authorList>
            <person name="Yamashiro T."/>
            <person name="Shiraishi A."/>
            <person name="Nakayama K."/>
            <person name="Satake H."/>
        </authorList>
    </citation>
    <scope>NUCLEOTIDE SEQUENCE</scope>
</reference>
<name>A0ABQ4YWF7_9ASTR</name>
<reference evidence="2" key="2">
    <citation type="submission" date="2022-01" db="EMBL/GenBank/DDBJ databases">
        <authorList>
            <person name="Yamashiro T."/>
            <person name="Shiraishi A."/>
            <person name="Satake H."/>
            <person name="Nakayama K."/>
        </authorList>
    </citation>
    <scope>NUCLEOTIDE SEQUENCE</scope>
</reference>
<evidence type="ECO:0000313" key="2">
    <source>
        <dbReference type="EMBL" id="GJS81761.1"/>
    </source>
</evidence>
<feature type="compositionally biased region" description="Basic and acidic residues" evidence="1">
    <location>
        <begin position="182"/>
        <end position="191"/>
    </location>
</feature>
<accession>A0ABQ4YWF7</accession>
<comment type="caution">
    <text evidence="2">The sequence shown here is derived from an EMBL/GenBank/DDBJ whole genome shotgun (WGS) entry which is preliminary data.</text>
</comment>
<evidence type="ECO:0000256" key="1">
    <source>
        <dbReference type="SAM" id="MobiDB-lite"/>
    </source>
</evidence>
<gene>
    <name evidence="2" type="ORF">Tco_0748302</name>
</gene>
<organism evidence="2 3">
    <name type="scientific">Tanacetum coccineum</name>
    <dbReference type="NCBI Taxonomy" id="301880"/>
    <lineage>
        <taxon>Eukaryota</taxon>
        <taxon>Viridiplantae</taxon>
        <taxon>Streptophyta</taxon>
        <taxon>Embryophyta</taxon>
        <taxon>Tracheophyta</taxon>
        <taxon>Spermatophyta</taxon>
        <taxon>Magnoliopsida</taxon>
        <taxon>eudicotyledons</taxon>
        <taxon>Gunneridae</taxon>
        <taxon>Pentapetalae</taxon>
        <taxon>asterids</taxon>
        <taxon>campanulids</taxon>
        <taxon>Asterales</taxon>
        <taxon>Asteraceae</taxon>
        <taxon>Asteroideae</taxon>
        <taxon>Anthemideae</taxon>
        <taxon>Anthemidinae</taxon>
        <taxon>Tanacetum</taxon>
    </lineage>
</organism>
<feature type="compositionally biased region" description="Acidic residues" evidence="1">
    <location>
        <begin position="197"/>
        <end position="223"/>
    </location>
</feature>
<protein>
    <submittedName>
        <fullName evidence="2">Uncharacterized protein</fullName>
    </submittedName>
</protein>
<keyword evidence="3" id="KW-1185">Reference proteome</keyword>
<evidence type="ECO:0000313" key="3">
    <source>
        <dbReference type="Proteomes" id="UP001151760"/>
    </source>
</evidence>
<feature type="compositionally biased region" description="Basic residues" evidence="1">
    <location>
        <begin position="83"/>
        <end position="92"/>
    </location>
</feature>
<feature type="compositionally biased region" description="Acidic residues" evidence="1">
    <location>
        <begin position="98"/>
        <end position="107"/>
    </location>
</feature>